<dbReference type="Pfam" id="PF00004">
    <property type="entry name" value="AAA"/>
    <property type="match status" value="2"/>
</dbReference>
<dbReference type="EC" id="2.7.11.1" evidence="2"/>
<comment type="catalytic activity">
    <reaction evidence="11">
        <text>L-seryl-[protein] + ATP = O-phospho-L-seryl-[protein] + ADP + H(+)</text>
        <dbReference type="Rhea" id="RHEA:17989"/>
        <dbReference type="Rhea" id="RHEA-COMP:9863"/>
        <dbReference type="Rhea" id="RHEA-COMP:11604"/>
        <dbReference type="ChEBI" id="CHEBI:15378"/>
        <dbReference type="ChEBI" id="CHEBI:29999"/>
        <dbReference type="ChEBI" id="CHEBI:30616"/>
        <dbReference type="ChEBI" id="CHEBI:83421"/>
        <dbReference type="ChEBI" id="CHEBI:456216"/>
        <dbReference type="EC" id="2.7.11.1"/>
    </reaction>
</comment>
<dbReference type="SUPFAM" id="SSF54585">
    <property type="entry name" value="Cdc48 domain 2-like"/>
    <property type="match status" value="1"/>
</dbReference>
<dbReference type="SUPFAM" id="SSF50692">
    <property type="entry name" value="ADC-like"/>
    <property type="match status" value="1"/>
</dbReference>
<dbReference type="GO" id="GO:0043001">
    <property type="term" value="P:Golgi to plasma membrane protein transport"/>
    <property type="evidence" value="ECO:0007669"/>
    <property type="project" value="TreeGrafter"/>
</dbReference>
<keyword evidence="5" id="KW-0677">Repeat</keyword>
<dbReference type="Gene3D" id="3.40.50.300">
    <property type="entry name" value="P-loop containing nucleotide triphosphate hydrolases"/>
    <property type="match status" value="3"/>
</dbReference>
<feature type="compositionally biased region" description="Basic and acidic residues" evidence="12">
    <location>
        <begin position="168"/>
        <end position="181"/>
    </location>
</feature>
<dbReference type="InterPro" id="IPR003593">
    <property type="entry name" value="AAA+_ATPase"/>
</dbReference>
<evidence type="ECO:0000256" key="9">
    <source>
        <dbReference type="ARBA" id="ARBA00022927"/>
    </source>
</evidence>
<dbReference type="FunFam" id="1.10.8.60:FF:000127">
    <property type="entry name" value="Vesicular-fusion protein SEC18"/>
    <property type="match status" value="1"/>
</dbReference>
<keyword evidence="8" id="KW-0067">ATP-binding</keyword>
<evidence type="ECO:0000256" key="4">
    <source>
        <dbReference type="ARBA" id="ARBA00022679"/>
    </source>
</evidence>
<comment type="similarity">
    <text evidence="1">Belongs to the AAA ATPase family.</text>
</comment>
<dbReference type="Gene3D" id="2.40.40.20">
    <property type="match status" value="1"/>
</dbReference>
<dbReference type="Pfam" id="PF16095">
    <property type="entry name" value="COR-A"/>
    <property type="match status" value="1"/>
</dbReference>
<feature type="region of interest" description="Disordered" evidence="12">
    <location>
        <begin position="144"/>
        <end position="181"/>
    </location>
</feature>
<comment type="caution">
    <text evidence="14">The sequence shown here is derived from an EMBL/GenBank/DDBJ whole genome shotgun (WGS) entry which is preliminary data.</text>
</comment>
<evidence type="ECO:0000256" key="5">
    <source>
        <dbReference type="ARBA" id="ARBA00022737"/>
    </source>
</evidence>
<keyword evidence="3" id="KW-0813">Transport</keyword>
<dbReference type="SMART" id="SM00382">
    <property type="entry name" value="AAA"/>
    <property type="match status" value="2"/>
</dbReference>
<dbReference type="Gene3D" id="3.10.330.10">
    <property type="match status" value="1"/>
</dbReference>
<name>A0A1Q9CF41_SYMMI</name>
<dbReference type="Pfam" id="PF17862">
    <property type="entry name" value="AAA_lid_3"/>
    <property type="match status" value="1"/>
</dbReference>
<dbReference type="GO" id="GO:0016301">
    <property type="term" value="F:kinase activity"/>
    <property type="evidence" value="ECO:0007669"/>
    <property type="project" value="UniProtKB-KW"/>
</dbReference>
<feature type="region of interest" description="Disordered" evidence="12">
    <location>
        <begin position="284"/>
        <end position="333"/>
    </location>
</feature>
<evidence type="ECO:0000256" key="7">
    <source>
        <dbReference type="ARBA" id="ARBA00022777"/>
    </source>
</evidence>
<keyword evidence="6" id="KW-0547">Nucleotide-binding</keyword>
<evidence type="ECO:0000256" key="2">
    <source>
        <dbReference type="ARBA" id="ARBA00012513"/>
    </source>
</evidence>
<protein>
    <recommendedName>
        <fullName evidence="2">non-specific serine/threonine protein kinase</fullName>
        <ecNumber evidence="2">2.7.11.1</ecNumber>
    </recommendedName>
</protein>
<keyword evidence="7" id="KW-0418">Kinase</keyword>
<dbReference type="PROSITE" id="PS51424">
    <property type="entry name" value="ROC"/>
    <property type="match status" value="1"/>
</dbReference>
<dbReference type="GO" id="GO:0016887">
    <property type="term" value="F:ATP hydrolysis activity"/>
    <property type="evidence" value="ECO:0007669"/>
    <property type="project" value="InterPro"/>
</dbReference>
<dbReference type="Proteomes" id="UP000186817">
    <property type="component" value="Unassembled WGS sequence"/>
</dbReference>
<organism evidence="14 15">
    <name type="scientific">Symbiodinium microadriaticum</name>
    <name type="common">Dinoflagellate</name>
    <name type="synonym">Zooxanthella microadriatica</name>
    <dbReference type="NCBI Taxonomy" id="2951"/>
    <lineage>
        <taxon>Eukaryota</taxon>
        <taxon>Sar</taxon>
        <taxon>Alveolata</taxon>
        <taxon>Dinophyceae</taxon>
        <taxon>Suessiales</taxon>
        <taxon>Symbiodiniaceae</taxon>
        <taxon>Symbiodinium</taxon>
    </lineage>
</organism>
<dbReference type="PROSITE" id="PS00674">
    <property type="entry name" value="AAA"/>
    <property type="match status" value="1"/>
</dbReference>
<evidence type="ECO:0000256" key="6">
    <source>
        <dbReference type="ARBA" id="ARBA00022741"/>
    </source>
</evidence>
<dbReference type="InterPro" id="IPR009010">
    <property type="entry name" value="Asp_de-COase-like_dom_sf"/>
</dbReference>
<feature type="compositionally biased region" description="Low complexity" evidence="12">
    <location>
        <begin position="295"/>
        <end position="311"/>
    </location>
</feature>
<evidence type="ECO:0000259" key="13">
    <source>
        <dbReference type="PROSITE" id="PS51424"/>
    </source>
</evidence>
<dbReference type="InterPro" id="IPR003959">
    <property type="entry name" value="ATPase_AAA_core"/>
</dbReference>
<evidence type="ECO:0000313" key="14">
    <source>
        <dbReference type="EMBL" id="OLP81540.1"/>
    </source>
</evidence>
<feature type="compositionally biased region" description="Basic and acidic residues" evidence="12">
    <location>
        <begin position="99"/>
        <end position="108"/>
    </location>
</feature>
<feature type="domain" description="Roc" evidence="13">
    <location>
        <begin position="207"/>
        <end position="504"/>
    </location>
</feature>
<dbReference type="InterPro" id="IPR039812">
    <property type="entry name" value="Vesicle-fus_ATPase"/>
</dbReference>
<feature type="region of interest" description="Disordered" evidence="12">
    <location>
        <begin position="1"/>
        <end position="126"/>
    </location>
</feature>
<evidence type="ECO:0000256" key="3">
    <source>
        <dbReference type="ARBA" id="ARBA00022448"/>
    </source>
</evidence>
<keyword evidence="4" id="KW-0808">Transferase</keyword>
<keyword evidence="15" id="KW-1185">Reference proteome</keyword>
<dbReference type="GO" id="GO:0005795">
    <property type="term" value="C:Golgi stack"/>
    <property type="evidence" value="ECO:0007669"/>
    <property type="project" value="TreeGrafter"/>
</dbReference>
<dbReference type="FunFam" id="3.40.50.300:FF:000154">
    <property type="entry name" value="Vesicle-fusing ATPase 1"/>
    <property type="match status" value="1"/>
</dbReference>
<evidence type="ECO:0000313" key="15">
    <source>
        <dbReference type="Proteomes" id="UP000186817"/>
    </source>
</evidence>
<dbReference type="Gene3D" id="1.10.8.60">
    <property type="match status" value="1"/>
</dbReference>
<evidence type="ECO:0000256" key="11">
    <source>
        <dbReference type="ARBA" id="ARBA00048679"/>
    </source>
</evidence>
<proteinExistence type="inferred from homology"/>
<evidence type="ECO:0000256" key="1">
    <source>
        <dbReference type="ARBA" id="ARBA00006914"/>
    </source>
</evidence>
<accession>A0A1Q9CF41</accession>
<evidence type="ECO:0000256" key="8">
    <source>
        <dbReference type="ARBA" id="ARBA00022840"/>
    </source>
</evidence>
<dbReference type="EMBL" id="LSRX01001271">
    <property type="protein sequence ID" value="OLP81540.1"/>
    <property type="molecule type" value="Genomic_DNA"/>
</dbReference>
<evidence type="ECO:0000256" key="12">
    <source>
        <dbReference type="SAM" id="MobiDB-lite"/>
    </source>
</evidence>
<dbReference type="InterPro" id="IPR020859">
    <property type="entry name" value="ROC"/>
</dbReference>
<comment type="catalytic activity">
    <reaction evidence="10">
        <text>L-threonyl-[protein] + ATP = O-phospho-L-threonyl-[protein] + ADP + H(+)</text>
        <dbReference type="Rhea" id="RHEA:46608"/>
        <dbReference type="Rhea" id="RHEA-COMP:11060"/>
        <dbReference type="Rhea" id="RHEA-COMP:11605"/>
        <dbReference type="ChEBI" id="CHEBI:15378"/>
        <dbReference type="ChEBI" id="CHEBI:30013"/>
        <dbReference type="ChEBI" id="CHEBI:30616"/>
        <dbReference type="ChEBI" id="CHEBI:61977"/>
        <dbReference type="ChEBI" id="CHEBI:456216"/>
        <dbReference type="EC" id="2.7.11.1"/>
    </reaction>
</comment>
<dbReference type="InterPro" id="IPR003960">
    <property type="entry name" value="ATPase_AAA_CS"/>
</dbReference>
<dbReference type="SUPFAM" id="SSF52540">
    <property type="entry name" value="P-loop containing nucleoside triphosphate hydrolases"/>
    <property type="match status" value="3"/>
</dbReference>
<reference evidence="14 15" key="1">
    <citation type="submission" date="2016-02" db="EMBL/GenBank/DDBJ databases">
        <title>Genome analysis of coral dinoflagellate symbionts highlights evolutionary adaptations to a symbiotic lifestyle.</title>
        <authorList>
            <person name="Aranda M."/>
            <person name="Li Y."/>
            <person name="Liew Y.J."/>
            <person name="Baumgarten S."/>
            <person name="Simakov O."/>
            <person name="Wilson M."/>
            <person name="Piel J."/>
            <person name="Ashoor H."/>
            <person name="Bougouffa S."/>
            <person name="Bajic V.B."/>
            <person name="Ryu T."/>
            <person name="Ravasi T."/>
            <person name="Bayer T."/>
            <person name="Micklem G."/>
            <person name="Kim H."/>
            <person name="Bhak J."/>
            <person name="Lajeunesse T.C."/>
            <person name="Voolstra C.R."/>
        </authorList>
    </citation>
    <scope>NUCLEOTIDE SEQUENCE [LARGE SCALE GENOMIC DNA]</scope>
    <source>
        <strain evidence="14 15">CCMP2467</strain>
    </source>
</reference>
<dbReference type="PANTHER" id="PTHR23078:SF3">
    <property type="entry name" value="VESICLE-FUSING ATPASE"/>
    <property type="match status" value="1"/>
</dbReference>
<dbReference type="InterPro" id="IPR029067">
    <property type="entry name" value="CDC48_domain_2-like_sf"/>
</dbReference>
<dbReference type="PANTHER" id="PTHR23078">
    <property type="entry name" value="VESICULAR-FUSION PROTEIN NSF"/>
    <property type="match status" value="1"/>
</dbReference>
<dbReference type="GO" id="GO:0035494">
    <property type="term" value="P:SNARE complex disassembly"/>
    <property type="evidence" value="ECO:0007669"/>
    <property type="project" value="InterPro"/>
</dbReference>
<dbReference type="Pfam" id="PF08477">
    <property type="entry name" value="Roc"/>
    <property type="match status" value="1"/>
</dbReference>
<feature type="compositionally biased region" description="Basic and acidic residues" evidence="12">
    <location>
        <begin position="284"/>
        <end position="293"/>
    </location>
</feature>
<dbReference type="OrthoDB" id="9982946at2759"/>
<evidence type="ECO:0000256" key="10">
    <source>
        <dbReference type="ARBA" id="ARBA00047899"/>
    </source>
</evidence>
<dbReference type="GO" id="GO:0006891">
    <property type="term" value="P:intra-Golgi vesicle-mediated transport"/>
    <property type="evidence" value="ECO:0007669"/>
    <property type="project" value="TreeGrafter"/>
</dbReference>
<dbReference type="InterPro" id="IPR032171">
    <property type="entry name" value="COR-A"/>
</dbReference>
<dbReference type="InterPro" id="IPR041569">
    <property type="entry name" value="AAA_lid_3"/>
</dbReference>
<dbReference type="FunFam" id="3.40.50.300:FF:000166">
    <property type="entry name" value="vesicle-fusing ATPase isoform X1"/>
    <property type="match status" value="1"/>
</dbReference>
<gene>
    <name evidence="14" type="primary">NSF</name>
    <name evidence="14" type="ORF">AK812_SmicGene37893</name>
</gene>
<keyword evidence="9" id="KW-0653">Protein transport</keyword>
<dbReference type="InterPro" id="IPR027417">
    <property type="entry name" value="P-loop_NTPase"/>
</dbReference>
<sequence>MEGELPAVGRRKSHKEERLERLSSPSEEAEEHEDFKVYSSYFADRTPPPTASGEEIKLQSLAGEQEGGSKPRLAGRQVVGEGQTTVEKCAQRVWAGQRDYQKEGPQDRKKQKKKEKKNADFSSGLFGADEKDLSLFGEAKAFEEEHSPLLEEQIPAASSEAPLPPGSTEKESSEGFSKNEADASPIEVSFYAGRAKSALQDALAADANLPWRRGRLVLLGQGRAGKSSTVRSLVGKPFDDAQVSTIGVETASCEIQRGDAVGWHMKGTTSETESLVKQLLADGKDAARKHGPEVPEAAGPAGHSPSSSPVAEVGAADDQGSGAAETPAPQDNLLNKLPVEEVAQKLDQETAEMIMHRKSVGQPVTFSTWDFGGQSVFHNLHHLFLSRCSVYLVVFKMPHMLRSDESRERAIAMLRYWLNSLAMHARGAPVLLVGTHKDDVPQSSDHRKISKILWEKLENRLVEQVHPFTREEDEGLWYFPIDNTRSGHGADPVVQELQHAIESAAHEDTANYLEKPIPIRWRGVLDVLVAKNESIITMEAEALPGWQLLPMLEELGVLFHFQSPMELREIVILQPQWLVSGICQVIFDWTLHEQEHHKQIKLEMKSAYDAWRYKGVVSKRLLDRLWEHGYEQPAHKSFLLRFMEQVALACEVGPDTFLVPSLLPHGDATGSKCGVAHRHFWLDFAPSFLPDNLFKRLICYAVQKCSQNTEPVLHESFAHMTFEGHDFGIEAHLDHDLIKVDIFSVAEDLKYEVWLSGIDKSTRAKKAEVEQEFDPFFSVGGPGDADMTQPPTVLVDSQWRQLKSAWPFLARHERKFGPSERTALYKYLRESIEQDAKNQFGSDYISKSMWHVVQQIVKPSCAEHGAPIALVRLPVQDFITHCWREPFHEFMDSLRHAYDVRVVKPHLFICAFSLFQGVPEDIQEALGQSISQAPFVKALAAAERYVVVRNTYSLSTVSGMEDLYTRAWCLVEYIYAKKFGFYKDKVLVTGDEEDRLKIFKFIMDEGGPAVIDPQIHEFRAFDARFGGLRRKQGTVGREKQMFWWYLVESAAASEVAVNLLLPCMVCSRRSGTWQPPPEWVLLLLTLMLNLGGKMQAVPHCAEEGRPKPCLALTDLQFFESQIQQRLTAPRCAMDAGLLLTWTKMPLPGHSMAVTNRAYVAPTAFQKLIADSSSTPLVEVNRCVFMLGQHAMPEDCIAFSDYQRTLARVGLEKQVRVKPFEVPPEFFLASCSIEVSFPRIPPADARRIEILDSDIEEEFRKSFTNQAMACSQLLALQVKGTLLKLQIRSAQPVDFGGGAAKHELSSVGLVSDQTLVSFSAAPQASGKLLVLNNSSQQRTIFQPDFSFEELGIGGLSREFGDIFRRAFAARVFPPRVVRAMGIKQVKGMLLYGPPGTGKTLLARQLAKFLKAVEPKIVAGPELLDKMVGETERKVRMLFAEAEEDYRTNGENAQLHVIVLDEMDSVCKTRGSSRDSTGVSDNIVNQFLSKIDGVEALDNVLLIGMTNRKELLDPALLRPGRLELHVEIGLPDEAGRLEILKIHTAKLQKGRFLDAGVCLQDLAARTRNFSGAELEALVRAAVASSMSRKVDVHNLNSAKDLDSIVVTASDFQLALQEVKPAFGQDTGSLEDSAAREGIIPFVPAFTHLLQKLEGYVCQTRSSPGPLLSTTLLHGMHGSGKSALSAHVAKLSDFPFIRRISGESLAGETEQMKLQTIRRTFEDAHKSPLSLIVLDDIERLIDYACIGQRFSNNILQLLFGLLKKKSEKGYRMMVIGTTSELGFLREVGLHRAFGTALQIPALAQRSAFEAALRTRRGFSPELVRELAEKLEGHTMGIRTLLEVAELSSQHPPVQLSTFMECLHDASVVEGRSSPDPFEYRFV</sequence>
<dbReference type="GO" id="GO:0005524">
    <property type="term" value="F:ATP binding"/>
    <property type="evidence" value="ECO:0007669"/>
    <property type="project" value="UniProtKB-KW"/>
</dbReference>